<protein>
    <submittedName>
        <fullName evidence="1">Uncharacterized protein</fullName>
    </submittedName>
</protein>
<proteinExistence type="predicted"/>
<dbReference type="AlphaFoldDB" id="A0A2R6B3I4"/>
<accession>A0A2R6B3I4</accession>
<dbReference type="Proteomes" id="UP000241284">
    <property type="component" value="Unassembled WGS sequence"/>
</dbReference>
<reference evidence="1 2" key="1">
    <citation type="submission" date="2017-04" db="EMBL/GenBank/DDBJ databases">
        <title>Novel microbial lineages endemic to geothermal iron-oxide mats fill important gaps in the evolutionary history of Archaea.</title>
        <authorList>
            <person name="Jay Z.J."/>
            <person name="Beam J.P."/>
            <person name="Dlakic M."/>
            <person name="Rusch D.B."/>
            <person name="Kozubal M.A."/>
            <person name="Inskeep W.P."/>
        </authorList>
    </citation>
    <scope>NUCLEOTIDE SEQUENCE [LARGE SCALE GENOMIC DNA]</scope>
    <source>
        <strain evidence="1">ECH_B_2</strain>
    </source>
</reference>
<organism evidence="1 2">
    <name type="scientific">Candidatus Marsarchaeota G2 archaeon ECH_B_2</name>
    <dbReference type="NCBI Taxonomy" id="1978160"/>
    <lineage>
        <taxon>Archaea</taxon>
        <taxon>Candidatus Marsarchaeota</taxon>
        <taxon>Candidatus Marsarchaeota group 2</taxon>
    </lineage>
</organism>
<name>A0A2R6B3I4_9ARCH</name>
<gene>
    <name evidence="1" type="ORF">B9Q06_12800</name>
</gene>
<dbReference type="EMBL" id="NEXH01000063">
    <property type="protein sequence ID" value="PSN93048.1"/>
    <property type="molecule type" value="Genomic_DNA"/>
</dbReference>
<sequence length="451" mass="50067">MVVSLKTFKLLKNSDTWWVPRLVTNSVPWYPPLRAYPDRVSKSPKFVFKSSLVVLIMLVSALSGYAHLNVHTVNAQAATGSPQYVYYNNSDTKLDGLYRAQSVMLSNPEINAWLTHNHINKSLLLPYVTMIPVGGNPYDYSQGSVTINSTTYAIYSYELPNGTVISFWVLGNNILKVYTYQSTPNVVFSTGENAYVENAAGHQVEGSTSPYSNQILNGATYESVVFGDLSSPPGCSTNVCWEYGNWLGVSNYDWTGQLPSNPYFLQGIIAYWGGHATAPNYCNGFQHNCLVFMFADDSPSLEPYATGIGDLASGSQLNFYWLTPGANCMPPTNGVEDWVVVLQISDSSAGVSTEYRMCFPVSNYVQFLEERPLITTSSGNIIFENPQFGKHSFTAWAYDASGTQRPLNYFLVTWRIDMINCYGNYLVTSTDLSNYASYSTWSNSWVASSTC</sequence>
<evidence type="ECO:0000313" key="1">
    <source>
        <dbReference type="EMBL" id="PSN93048.1"/>
    </source>
</evidence>
<evidence type="ECO:0000313" key="2">
    <source>
        <dbReference type="Proteomes" id="UP000241284"/>
    </source>
</evidence>
<comment type="caution">
    <text evidence="1">The sequence shown here is derived from an EMBL/GenBank/DDBJ whole genome shotgun (WGS) entry which is preliminary data.</text>
</comment>